<comment type="caution">
    <text evidence="1">The sequence shown here is derived from an EMBL/GenBank/DDBJ whole genome shotgun (WGS) entry which is preliminary data.</text>
</comment>
<protein>
    <submittedName>
        <fullName evidence="1">Uncharacterized protein</fullName>
    </submittedName>
</protein>
<organism evidence="1 2">
    <name type="scientific">Allacma fusca</name>
    <dbReference type="NCBI Taxonomy" id="39272"/>
    <lineage>
        <taxon>Eukaryota</taxon>
        <taxon>Metazoa</taxon>
        <taxon>Ecdysozoa</taxon>
        <taxon>Arthropoda</taxon>
        <taxon>Hexapoda</taxon>
        <taxon>Collembola</taxon>
        <taxon>Symphypleona</taxon>
        <taxon>Sminthuridae</taxon>
        <taxon>Allacma</taxon>
    </lineage>
</organism>
<accession>A0A8J2PZ36</accession>
<gene>
    <name evidence="1" type="ORF">AFUS01_LOCUS43339</name>
</gene>
<sequence>MHAGIEAHHSGAGESTTLHFVPHLTVCAPWDYSTVTQYRHPYRIAYKYILTEQRLRIQPGGYFEDVIRRQ</sequence>
<proteinExistence type="predicted"/>
<name>A0A8J2PZ36_9HEXA</name>
<keyword evidence="2" id="KW-1185">Reference proteome</keyword>
<dbReference type="EMBL" id="CAJVCH010570007">
    <property type="protein sequence ID" value="CAG7833757.1"/>
    <property type="molecule type" value="Genomic_DNA"/>
</dbReference>
<evidence type="ECO:0000313" key="1">
    <source>
        <dbReference type="EMBL" id="CAG7833757.1"/>
    </source>
</evidence>
<dbReference type="AlphaFoldDB" id="A0A8J2PZ36"/>
<reference evidence="1" key="1">
    <citation type="submission" date="2021-06" db="EMBL/GenBank/DDBJ databases">
        <authorList>
            <person name="Hodson N. C."/>
            <person name="Mongue J. A."/>
            <person name="Jaron S. K."/>
        </authorList>
    </citation>
    <scope>NUCLEOTIDE SEQUENCE</scope>
</reference>
<evidence type="ECO:0000313" key="2">
    <source>
        <dbReference type="Proteomes" id="UP000708208"/>
    </source>
</evidence>
<dbReference type="Proteomes" id="UP000708208">
    <property type="component" value="Unassembled WGS sequence"/>
</dbReference>